<keyword evidence="3" id="KW-1003">Cell membrane</keyword>
<dbReference type="GO" id="GO:0005524">
    <property type="term" value="F:ATP binding"/>
    <property type="evidence" value="ECO:0007669"/>
    <property type="project" value="UniProtKB-KW"/>
</dbReference>
<keyword evidence="8 9" id="KW-0472">Membrane</keyword>
<evidence type="ECO:0000256" key="7">
    <source>
        <dbReference type="ARBA" id="ARBA00022989"/>
    </source>
</evidence>
<dbReference type="GO" id="GO:0016887">
    <property type="term" value="F:ATP hydrolysis activity"/>
    <property type="evidence" value="ECO:0007669"/>
    <property type="project" value="InterPro"/>
</dbReference>
<dbReference type="OrthoDB" id="9810134at2"/>
<sequence>MQWSIKRLAWVKEVWSLVKPYWQSSEKKRGLFWLFLILANSIISVYIAVWLNEWNGQFYNTIQNYDKVGFLHALVKGSFIMSLYVFVMIIGYYFSSILEINWRKWLTNHYLQQWFQSKAYYHGRFFAESQDNPDQRISEDIHQFIQLTLRLFIDFFHSCLTLGSFVVILWKFSGSFKFTLFNHQFYVPGYMVWMSILYAIIGTYITFKIGNPLIKINYQQQKYEADFRYNLVRVREYAEQVASYSGEEVEHKVVTRDFDNIVDNFMASVRRNLKINLFSYGYGQLSTIMPTIISAGRYFSKQITLGDMMQINSAFMRVEYSIAYFIYIYSDIANLRSIMNRLHGFNKMIAEINATQMVEINHNQDYYLKIDDLQIETPDKRVLIEHFSMQADSGDRVLIQGNPGIGKSTLLRTLNRLWPYTSGNIYYKPGLKSLFISQKPYLPKVNLKEAICYPKAHNLPSDNEVSEILIECKLASLVPQLYLIHDWGNHLSLGEQQKLIFARIIINRPDIVYLDEVTSSLDERSEAELYLLLNKALPNSLIISIGHKSSLTQFHNQVINL</sequence>
<dbReference type="Gene3D" id="3.40.50.300">
    <property type="entry name" value="P-loop containing nucleotide triphosphate hydrolases"/>
    <property type="match status" value="1"/>
</dbReference>
<dbReference type="RefSeq" id="WP_102951273.1">
    <property type="nucleotide sequence ID" value="NZ_CP024847.1"/>
</dbReference>
<protein>
    <submittedName>
        <fullName evidence="12">ABC transporter ATP-binding protein</fullName>
    </submittedName>
</protein>
<evidence type="ECO:0000256" key="2">
    <source>
        <dbReference type="ARBA" id="ARBA00022448"/>
    </source>
</evidence>
<dbReference type="InterPro" id="IPR050835">
    <property type="entry name" value="ABC_transporter_sub-D"/>
</dbReference>
<evidence type="ECO:0000313" key="13">
    <source>
        <dbReference type="Proteomes" id="UP000236655"/>
    </source>
</evidence>
<reference evidence="13" key="1">
    <citation type="submission" date="2017-11" db="EMBL/GenBank/DDBJ databases">
        <authorList>
            <person name="Chan K.G."/>
            <person name="Lee L.S."/>
        </authorList>
    </citation>
    <scope>NUCLEOTIDE SEQUENCE [LARGE SCALE GENOMIC DNA]</scope>
    <source>
        <strain evidence="13">DSM 100970</strain>
    </source>
</reference>
<evidence type="ECO:0000256" key="3">
    <source>
        <dbReference type="ARBA" id="ARBA00022475"/>
    </source>
</evidence>
<feature type="transmembrane region" description="Helical" evidence="9">
    <location>
        <begin position="151"/>
        <end position="170"/>
    </location>
</feature>
<accession>A0A2I7N673</accession>
<dbReference type="KEGG" id="nba:CUN60_06585"/>
<dbReference type="PROSITE" id="PS50893">
    <property type="entry name" value="ABC_TRANSPORTER_2"/>
    <property type="match status" value="1"/>
</dbReference>
<dbReference type="InterPro" id="IPR003439">
    <property type="entry name" value="ABC_transporter-like_ATP-bd"/>
</dbReference>
<dbReference type="AlphaFoldDB" id="A0A2I7N673"/>
<keyword evidence="2" id="KW-0813">Transport</keyword>
<dbReference type="InterPro" id="IPR003593">
    <property type="entry name" value="AAA+_ATPase"/>
</dbReference>
<evidence type="ECO:0000256" key="8">
    <source>
        <dbReference type="ARBA" id="ARBA00023136"/>
    </source>
</evidence>
<evidence type="ECO:0000313" key="12">
    <source>
        <dbReference type="EMBL" id="AUR51977.1"/>
    </source>
</evidence>
<dbReference type="Gene3D" id="1.20.1560.10">
    <property type="entry name" value="ABC transporter type 1, transmembrane domain"/>
    <property type="match status" value="1"/>
</dbReference>
<comment type="subcellular location">
    <subcellularLocation>
        <location evidence="1">Cell membrane</location>
        <topology evidence="1">Multi-pass membrane protein</topology>
    </subcellularLocation>
</comment>
<evidence type="ECO:0000259" key="11">
    <source>
        <dbReference type="PROSITE" id="PS50929"/>
    </source>
</evidence>
<dbReference type="InterPro" id="IPR011527">
    <property type="entry name" value="ABC1_TM_dom"/>
</dbReference>
<evidence type="ECO:0000256" key="9">
    <source>
        <dbReference type="SAM" id="Phobius"/>
    </source>
</evidence>
<keyword evidence="7 9" id="KW-1133">Transmembrane helix</keyword>
<evidence type="ECO:0000259" key="10">
    <source>
        <dbReference type="PROSITE" id="PS50893"/>
    </source>
</evidence>
<feature type="transmembrane region" description="Helical" evidence="9">
    <location>
        <begin position="31"/>
        <end position="51"/>
    </location>
</feature>
<proteinExistence type="predicted"/>
<dbReference type="SUPFAM" id="SSF90123">
    <property type="entry name" value="ABC transporter transmembrane region"/>
    <property type="match status" value="1"/>
</dbReference>
<feature type="transmembrane region" description="Helical" evidence="9">
    <location>
        <begin position="71"/>
        <end position="94"/>
    </location>
</feature>
<feature type="domain" description="ABC transporter" evidence="10">
    <location>
        <begin position="368"/>
        <end position="561"/>
    </location>
</feature>
<dbReference type="Proteomes" id="UP000236655">
    <property type="component" value="Chromosome"/>
</dbReference>
<dbReference type="InterPro" id="IPR036640">
    <property type="entry name" value="ABC1_TM_sf"/>
</dbReference>
<feature type="transmembrane region" description="Helical" evidence="9">
    <location>
        <begin position="190"/>
        <end position="207"/>
    </location>
</feature>
<feature type="domain" description="ABC transmembrane type-1" evidence="11">
    <location>
        <begin position="31"/>
        <end position="334"/>
    </location>
</feature>
<dbReference type="Pfam" id="PF00005">
    <property type="entry name" value="ABC_tran"/>
    <property type="match status" value="1"/>
</dbReference>
<dbReference type="PANTHER" id="PTHR11384">
    <property type="entry name" value="ATP-BINDING CASSETTE, SUB-FAMILY D MEMBER"/>
    <property type="match status" value="1"/>
</dbReference>
<keyword evidence="6 12" id="KW-0067">ATP-binding</keyword>
<dbReference type="SMART" id="SM00382">
    <property type="entry name" value="AAA"/>
    <property type="match status" value="1"/>
</dbReference>
<keyword evidence="13" id="KW-1185">Reference proteome</keyword>
<organism evidence="12 13">
    <name type="scientific">Aquella oligotrophica</name>
    <dbReference type="NCBI Taxonomy" id="2067065"/>
    <lineage>
        <taxon>Bacteria</taxon>
        <taxon>Pseudomonadati</taxon>
        <taxon>Pseudomonadota</taxon>
        <taxon>Betaproteobacteria</taxon>
        <taxon>Neisseriales</taxon>
        <taxon>Neisseriaceae</taxon>
        <taxon>Aquella</taxon>
    </lineage>
</organism>
<name>A0A2I7N673_9NEIS</name>
<dbReference type="PROSITE" id="PS50929">
    <property type="entry name" value="ABC_TM1F"/>
    <property type="match status" value="1"/>
</dbReference>
<evidence type="ECO:0000256" key="1">
    <source>
        <dbReference type="ARBA" id="ARBA00004651"/>
    </source>
</evidence>
<dbReference type="CDD" id="cd03223">
    <property type="entry name" value="ABCD_peroxisomal_ALDP"/>
    <property type="match status" value="1"/>
</dbReference>
<evidence type="ECO:0000256" key="4">
    <source>
        <dbReference type="ARBA" id="ARBA00022692"/>
    </source>
</evidence>
<dbReference type="Pfam" id="PF06472">
    <property type="entry name" value="ABC_membrane_2"/>
    <property type="match status" value="1"/>
</dbReference>
<keyword evidence="5" id="KW-0547">Nucleotide-binding</keyword>
<dbReference type="EMBL" id="CP024847">
    <property type="protein sequence ID" value="AUR51977.1"/>
    <property type="molecule type" value="Genomic_DNA"/>
</dbReference>
<gene>
    <name evidence="12" type="ORF">CUN60_06585</name>
</gene>
<dbReference type="GO" id="GO:0140359">
    <property type="term" value="F:ABC-type transporter activity"/>
    <property type="evidence" value="ECO:0007669"/>
    <property type="project" value="InterPro"/>
</dbReference>
<evidence type="ECO:0000256" key="5">
    <source>
        <dbReference type="ARBA" id="ARBA00022741"/>
    </source>
</evidence>
<dbReference type="PROSITE" id="PS00211">
    <property type="entry name" value="ABC_TRANSPORTER_1"/>
    <property type="match status" value="1"/>
</dbReference>
<keyword evidence="4 9" id="KW-0812">Transmembrane</keyword>
<dbReference type="PANTHER" id="PTHR11384:SF59">
    <property type="entry name" value="LYSOSOMAL COBALAMIN TRANSPORTER ABCD4"/>
    <property type="match status" value="1"/>
</dbReference>
<dbReference type="GO" id="GO:0005886">
    <property type="term" value="C:plasma membrane"/>
    <property type="evidence" value="ECO:0007669"/>
    <property type="project" value="UniProtKB-SubCell"/>
</dbReference>
<dbReference type="SUPFAM" id="SSF52540">
    <property type="entry name" value="P-loop containing nucleoside triphosphate hydrolases"/>
    <property type="match status" value="1"/>
</dbReference>
<dbReference type="InterPro" id="IPR027417">
    <property type="entry name" value="P-loop_NTPase"/>
</dbReference>
<dbReference type="InterPro" id="IPR017871">
    <property type="entry name" value="ABC_transporter-like_CS"/>
</dbReference>
<evidence type="ECO:0000256" key="6">
    <source>
        <dbReference type="ARBA" id="ARBA00022840"/>
    </source>
</evidence>